<dbReference type="CDD" id="cd03785">
    <property type="entry name" value="GT28_MurG"/>
    <property type="match status" value="1"/>
</dbReference>
<keyword evidence="6 10" id="KW-0573">Peptidoglycan synthesis</keyword>
<keyword evidence="1 10" id="KW-1003">Cell membrane</keyword>
<dbReference type="InterPro" id="IPR007235">
    <property type="entry name" value="Glyco_trans_28_C"/>
</dbReference>
<dbReference type="PANTHER" id="PTHR21015">
    <property type="entry name" value="UDP-N-ACETYLGLUCOSAMINE--N-ACETYLMURAMYL-(PENTAPEPTIDE) PYROPHOSPHORYL-UNDECAPRENOL N-ACETYLGLUCOSAMINE TRANSFERASE 1"/>
    <property type="match status" value="1"/>
</dbReference>
<feature type="binding site" evidence="10">
    <location>
        <position position="176"/>
    </location>
    <ligand>
        <name>UDP-N-acetyl-alpha-D-glucosamine</name>
        <dbReference type="ChEBI" id="CHEBI:57705"/>
    </ligand>
</feature>
<evidence type="ECO:0000313" key="13">
    <source>
        <dbReference type="EMBL" id="ABW68590.1"/>
    </source>
</evidence>
<dbReference type="GO" id="GO:0005975">
    <property type="term" value="P:carbohydrate metabolic process"/>
    <property type="evidence" value="ECO:0007669"/>
    <property type="project" value="InterPro"/>
</dbReference>
<dbReference type="CAZy" id="GT28">
    <property type="family name" value="Glycosyltransferase Family 28"/>
</dbReference>
<proteinExistence type="inferred from homology"/>
<accession>A8ZXW3</accession>
<feature type="binding site" evidence="10">
    <location>
        <position position="205"/>
    </location>
    <ligand>
        <name>UDP-N-acetyl-alpha-D-glucosamine</name>
        <dbReference type="ChEBI" id="CHEBI:57705"/>
    </ligand>
</feature>
<comment type="pathway">
    <text evidence="10">Cell wall biogenesis; peptidoglycan biosynthesis.</text>
</comment>
<comment type="subcellular location">
    <subcellularLocation>
        <location evidence="10">Cell inner membrane</location>
        <topology evidence="10">Peripheral membrane protein</topology>
        <orientation evidence="10">Cytoplasmic side</orientation>
    </subcellularLocation>
</comment>
<keyword evidence="7 10" id="KW-0472">Membrane</keyword>
<dbReference type="InterPro" id="IPR006009">
    <property type="entry name" value="GlcNAc_MurG"/>
</dbReference>
<dbReference type="GO" id="GO:0050511">
    <property type="term" value="F:undecaprenyldiphospho-muramoylpentapeptide beta-N-acetylglucosaminyltransferase activity"/>
    <property type="evidence" value="ECO:0007669"/>
    <property type="project" value="UniProtKB-UniRule"/>
</dbReference>
<dbReference type="RefSeq" id="WP_012176201.1">
    <property type="nucleotide sequence ID" value="NC_009943.1"/>
</dbReference>
<comment type="similarity">
    <text evidence="10">Belongs to the glycosyltransferase 28 family. MurG subfamily.</text>
</comment>
<dbReference type="PANTHER" id="PTHR21015:SF22">
    <property type="entry name" value="GLYCOSYLTRANSFERASE"/>
    <property type="match status" value="1"/>
</dbReference>
<evidence type="ECO:0000259" key="12">
    <source>
        <dbReference type="Pfam" id="PF04101"/>
    </source>
</evidence>
<keyword evidence="2 10" id="KW-0132">Cell division</keyword>
<evidence type="ECO:0000256" key="9">
    <source>
        <dbReference type="ARBA" id="ARBA00023316"/>
    </source>
</evidence>
<dbReference type="Proteomes" id="UP000008561">
    <property type="component" value="Chromosome"/>
</dbReference>
<keyword evidence="9 10" id="KW-0961">Cell wall biogenesis/degradation</keyword>
<dbReference type="GO" id="GO:0005886">
    <property type="term" value="C:plasma membrane"/>
    <property type="evidence" value="ECO:0007669"/>
    <property type="project" value="UniProtKB-SubCell"/>
</dbReference>
<dbReference type="GO" id="GO:0051991">
    <property type="term" value="F:UDP-N-acetyl-D-glucosamine:N-acetylmuramoyl-L-alanyl-D-glutamyl-meso-2,6-diaminopimelyl-D-alanyl-D-alanine-diphosphoundecaprenol 4-beta-N-acetylglucosaminlytransferase activity"/>
    <property type="evidence" value="ECO:0007669"/>
    <property type="project" value="RHEA"/>
</dbReference>
<evidence type="ECO:0000256" key="6">
    <source>
        <dbReference type="ARBA" id="ARBA00022984"/>
    </source>
</evidence>
<comment type="function">
    <text evidence="10">Cell wall formation. Catalyzes the transfer of a GlcNAc subunit on undecaprenyl-pyrophosphoryl-MurNAc-pentapeptide (lipid intermediate I) to form undecaprenyl-pyrophosphoryl-MurNAc-(pentapeptide)GlcNAc (lipid intermediate II).</text>
</comment>
<dbReference type="GO" id="GO:0051301">
    <property type="term" value="P:cell division"/>
    <property type="evidence" value="ECO:0007669"/>
    <property type="project" value="UniProtKB-KW"/>
</dbReference>
<evidence type="ECO:0000259" key="11">
    <source>
        <dbReference type="Pfam" id="PF03033"/>
    </source>
</evidence>
<feature type="domain" description="Glycosyl transferase family 28 C-terminal" evidence="12">
    <location>
        <begin position="198"/>
        <end position="359"/>
    </location>
</feature>
<dbReference type="Pfam" id="PF03033">
    <property type="entry name" value="Glyco_transf_28"/>
    <property type="match status" value="1"/>
</dbReference>
<comment type="catalytic activity">
    <reaction evidence="10">
        <text>di-trans,octa-cis-undecaprenyl diphospho-N-acetyl-alpha-D-muramoyl-L-alanyl-D-glutamyl-meso-2,6-diaminopimeloyl-D-alanyl-D-alanine + UDP-N-acetyl-alpha-D-glucosamine = di-trans,octa-cis-undecaprenyl diphospho-[N-acetyl-alpha-D-glucosaminyl-(1-&gt;4)]-N-acetyl-alpha-D-muramoyl-L-alanyl-D-glutamyl-meso-2,6-diaminopimeloyl-D-alanyl-D-alanine + UDP + H(+)</text>
        <dbReference type="Rhea" id="RHEA:31227"/>
        <dbReference type="ChEBI" id="CHEBI:15378"/>
        <dbReference type="ChEBI" id="CHEBI:57705"/>
        <dbReference type="ChEBI" id="CHEBI:58223"/>
        <dbReference type="ChEBI" id="CHEBI:61387"/>
        <dbReference type="ChEBI" id="CHEBI:61388"/>
        <dbReference type="EC" id="2.4.1.227"/>
    </reaction>
</comment>
<evidence type="ECO:0000256" key="7">
    <source>
        <dbReference type="ARBA" id="ARBA00023136"/>
    </source>
</evidence>
<comment type="caution">
    <text evidence="10">Lacks conserved residue(s) required for the propagation of feature annotation.</text>
</comment>
<gene>
    <name evidence="10" type="primary">murG</name>
    <name evidence="13" type="ordered locus">Dole_2787</name>
</gene>
<feature type="binding site" evidence="10">
    <location>
        <position position="304"/>
    </location>
    <ligand>
        <name>UDP-N-acetyl-alpha-D-glucosamine</name>
        <dbReference type="ChEBI" id="CHEBI:57705"/>
    </ligand>
</feature>
<dbReference type="EC" id="2.4.1.227" evidence="10"/>
<feature type="domain" description="Glycosyltransferase family 28 N-terminal" evidence="11">
    <location>
        <begin position="14"/>
        <end position="152"/>
    </location>
</feature>
<dbReference type="Pfam" id="PF04101">
    <property type="entry name" value="Glyco_tran_28_C"/>
    <property type="match status" value="1"/>
</dbReference>
<dbReference type="KEGG" id="dol:Dole_2787"/>
<sequence length="385" mass="40532">MNRQTGSTTGEMRVIIAGGGTGGHLFPGIAIAESLKEMAPGCRVLFVGTGSPIEKRVLPKTGFAFEVIATEGIKGRGPVARVRAVAKLLAGIVAAGRLVRRFDPAVIIGMGGYVSAPVVIAARLMGRKVVLCEQNALPGLTNRVLARFADLVCVSHDAAAGRLGAAKTLTTGNPVRKAFLNAMGEAESGTKKNGQRFTVFIVGGSQGAHGINLAVTEALDILADRENIRFVHQTGTADLQMVKQAYERTGIGHVVQPFFDDMAARYLAADLVICRAGATTVAEITCMGKACIFVPFPGATDDHQAFNAEALVKAGAAEMIRQKDLRGRVLADRIGFYAGAPEALLEMAKKSRHLGKPDAGRRVARACLALVTDGNRQEAGVFQCI</sequence>
<protein>
    <recommendedName>
        <fullName evidence="10">UDP-N-acetylglucosamine--N-acetylmuramyl-(pentapeptide) pyrophosphoryl-undecaprenol N-acetylglucosamine transferase</fullName>
        <ecNumber evidence="10">2.4.1.227</ecNumber>
    </recommendedName>
    <alternativeName>
        <fullName evidence="10">Undecaprenyl-PP-MurNAc-pentapeptide-UDPGlcNAc GlcNAc transferase</fullName>
    </alternativeName>
</protein>
<dbReference type="NCBIfam" id="TIGR01133">
    <property type="entry name" value="murG"/>
    <property type="match status" value="1"/>
</dbReference>
<evidence type="ECO:0000256" key="8">
    <source>
        <dbReference type="ARBA" id="ARBA00023306"/>
    </source>
</evidence>
<dbReference type="SUPFAM" id="SSF53756">
    <property type="entry name" value="UDP-Glycosyltransferase/glycogen phosphorylase"/>
    <property type="match status" value="1"/>
</dbReference>
<dbReference type="GO" id="GO:0008360">
    <property type="term" value="P:regulation of cell shape"/>
    <property type="evidence" value="ECO:0007669"/>
    <property type="project" value="UniProtKB-KW"/>
</dbReference>
<dbReference type="eggNOG" id="COG0707">
    <property type="taxonomic scope" value="Bacteria"/>
</dbReference>
<keyword evidence="14" id="KW-1185">Reference proteome</keyword>
<feature type="binding site" evidence="10">
    <location>
        <begin position="21"/>
        <end position="23"/>
    </location>
    <ligand>
        <name>UDP-N-acetyl-alpha-D-glucosamine</name>
        <dbReference type="ChEBI" id="CHEBI:57705"/>
    </ligand>
</feature>
<dbReference type="HAMAP" id="MF_00033">
    <property type="entry name" value="MurG"/>
    <property type="match status" value="1"/>
</dbReference>
<evidence type="ECO:0000256" key="10">
    <source>
        <dbReference type="HAMAP-Rule" id="MF_00033"/>
    </source>
</evidence>
<keyword evidence="5 10" id="KW-0133">Cell shape</keyword>
<keyword evidence="10" id="KW-0997">Cell inner membrane</keyword>
<evidence type="ECO:0000256" key="5">
    <source>
        <dbReference type="ARBA" id="ARBA00022960"/>
    </source>
</evidence>
<dbReference type="GO" id="GO:0009252">
    <property type="term" value="P:peptidoglycan biosynthetic process"/>
    <property type="evidence" value="ECO:0007669"/>
    <property type="project" value="UniProtKB-UniRule"/>
</dbReference>
<name>A8ZXW3_DESOH</name>
<evidence type="ECO:0000313" key="14">
    <source>
        <dbReference type="Proteomes" id="UP000008561"/>
    </source>
</evidence>
<keyword evidence="4 10" id="KW-0808">Transferase</keyword>
<keyword evidence="8 10" id="KW-0131">Cell cycle</keyword>
<dbReference type="UniPathway" id="UPA00219"/>
<evidence type="ECO:0000256" key="4">
    <source>
        <dbReference type="ARBA" id="ARBA00022679"/>
    </source>
</evidence>
<dbReference type="Gene3D" id="3.40.50.2000">
    <property type="entry name" value="Glycogen Phosphorylase B"/>
    <property type="match status" value="2"/>
</dbReference>
<evidence type="ECO:0000256" key="3">
    <source>
        <dbReference type="ARBA" id="ARBA00022676"/>
    </source>
</evidence>
<dbReference type="HOGENOM" id="CLU_037404_2_1_7"/>
<reference evidence="13 14" key="1">
    <citation type="submission" date="2007-10" db="EMBL/GenBank/DDBJ databases">
        <title>Complete sequence of Desulfococcus oleovorans Hxd3.</title>
        <authorList>
            <consortium name="US DOE Joint Genome Institute"/>
            <person name="Copeland A."/>
            <person name="Lucas S."/>
            <person name="Lapidus A."/>
            <person name="Barry K."/>
            <person name="Glavina del Rio T."/>
            <person name="Dalin E."/>
            <person name="Tice H."/>
            <person name="Pitluck S."/>
            <person name="Kiss H."/>
            <person name="Brettin T."/>
            <person name="Bruce D."/>
            <person name="Detter J.C."/>
            <person name="Han C."/>
            <person name="Schmutz J."/>
            <person name="Larimer F."/>
            <person name="Land M."/>
            <person name="Hauser L."/>
            <person name="Kyrpides N."/>
            <person name="Kim E."/>
            <person name="Wawrik B."/>
            <person name="Richardson P."/>
        </authorList>
    </citation>
    <scope>NUCLEOTIDE SEQUENCE [LARGE SCALE GENOMIC DNA]</scope>
    <source>
        <strain evidence="14">DSM 6200 / JCM 39069 / Hxd3</strain>
    </source>
</reference>
<keyword evidence="3 10" id="KW-0328">Glycosyltransferase</keyword>
<dbReference type="OrthoDB" id="9808936at2"/>
<dbReference type="InterPro" id="IPR004276">
    <property type="entry name" value="GlycoTrans_28_N"/>
</dbReference>
<evidence type="ECO:0000256" key="1">
    <source>
        <dbReference type="ARBA" id="ARBA00022475"/>
    </source>
</evidence>
<feature type="binding site" evidence="10">
    <location>
        <position position="135"/>
    </location>
    <ligand>
        <name>UDP-N-acetyl-alpha-D-glucosamine</name>
        <dbReference type="ChEBI" id="CHEBI:57705"/>
    </ligand>
</feature>
<dbReference type="GO" id="GO:0071555">
    <property type="term" value="P:cell wall organization"/>
    <property type="evidence" value="ECO:0007669"/>
    <property type="project" value="UniProtKB-KW"/>
</dbReference>
<organism evidence="13 14">
    <name type="scientific">Desulfosudis oleivorans (strain DSM 6200 / JCM 39069 / Hxd3)</name>
    <name type="common">Desulfococcus oleovorans</name>
    <dbReference type="NCBI Taxonomy" id="96561"/>
    <lineage>
        <taxon>Bacteria</taxon>
        <taxon>Pseudomonadati</taxon>
        <taxon>Thermodesulfobacteriota</taxon>
        <taxon>Desulfobacteria</taxon>
        <taxon>Desulfobacterales</taxon>
        <taxon>Desulfosudaceae</taxon>
        <taxon>Desulfosudis</taxon>
    </lineage>
</organism>
<dbReference type="STRING" id="96561.Dole_2787"/>
<dbReference type="AlphaFoldDB" id="A8ZXW3"/>
<dbReference type="EMBL" id="CP000859">
    <property type="protein sequence ID" value="ABW68590.1"/>
    <property type="molecule type" value="Genomic_DNA"/>
</dbReference>
<evidence type="ECO:0000256" key="2">
    <source>
        <dbReference type="ARBA" id="ARBA00022618"/>
    </source>
</evidence>